<reference evidence="1 2" key="1">
    <citation type="submission" date="2020-08" db="EMBL/GenBank/DDBJ databases">
        <title>Cohnella phylogeny.</title>
        <authorList>
            <person name="Dunlap C."/>
        </authorList>
    </citation>
    <scope>NUCLEOTIDE SEQUENCE [LARGE SCALE GENOMIC DNA]</scope>
    <source>
        <strain evidence="1 2">CBP 2801</strain>
    </source>
</reference>
<accession>A0A7X0SJ98</accession>
<dbReference type="RefSeq" id="WP_185128650.1">
    <property type="nucleotide sequence ID" value="NZ_JACJVO010000009.1"/>
</dbReference>
<name>A0A7X0SJ98_9BACL</name>
<comment type="caution">
    <text evidence="1">The sequence shown here is derived from an EMBL/GenBank/DDBJ whole genome shotgun (WGS) entry which is preliminary data.</text>
</comment>
<dbReference type="Proteomes" id="UP000564644">
    <property type="component" value="Unassembled WGS sequence"/>
</dbReference>
<dbReference type="EMBL" id="JACJVO010000009">
    <property type="protein sequence ID" value="MBB6730996.1"/>
    <property type="molecule type" value="Genomic_DNA"/>
</dbReference>
<keyword evidence="2" id="KW-1185">Reference proteome</keyword>
<protein>
    <submittedName>
        <fullName evidence="1">Uncharacterized protein</fullName>
    </submittedName>
</protein>
<organism evidence="1 2">
    <name type="scientific">Cohnella zeiphila</name>
    <dbReference type="NCBI Taxonomy" id="2761120"/>
    <lineage>
        <taxon>Bacteria</taxon>
        <taxon>Bacillati</taxon>
        <taxon>Bacillota</taxon>
        <taxon>Bacilli</taxon>
        <taxon>Bacillales</taxon>
        <taxon>Paenibacillaceae</taxon>
        <taxon>Cohnella</taxon>
    </lineage>
</organism>
<evidence type="ECO:0000313" key="2">
    <source>
        <dbReference type="Proteomes" id="UP000564644"/>
    </source>
</evidence>
<gene>
    <name evidence="1" type="ORF">H7C18_08780</name>
</gene>
<sequence>MRVVWHRPDLPPHEYDCSDVEQLLFLLRMVQTVYLQGEPYRLARSGLVVERDELSMALWLQNEKAPDEPRL</sequence>
<proteinExistence type="predicted"/>
<evidence type="ECO:0000313" key="1">
    <source>
        <dbReference type="EMBL" id="MBB6730996.1"/>
    </source>
</evidence>
<dbReference type="AlphaFoldDB" id="A0A7X0SJ98"/>